<reference evidence="3" key="1">
    <citation type="journal article" date="2019" name="Int. J. Syst. Evol. Microbiol.">
        <title>The Global Catalogue of Microorganisms (GCM) 10K type strain sequencing project: providing services to taxonomists for standard genome sequencing and annotation.</title>
        <authorList>
            <consortium name="The Broad Institute Genomics Platform"/>
            <consortium name="The Broad Institute Genome Sequencing Center for Infectious Disease"/>
            <person name="Wu L."/>
            <person name="Ma J."/>
        </authorList>
    </citation>
    <scope>NUCLEOTIDE SEQUENCE [LARGE SCALE GENOMIC DNA]</scope>
    <source>
        <strain evidence="3">CGMCC 1.12989</strain>
    </source>
</reference>
<dbReference type="EMBL" id="JBHSDR010000006">
    <property type="protein sequence ID" value="MFC4296142.1"/>
    <property type="molecule type" value="Genomic_DNA"/>
</dbReference>
<gene>
    <name evidence="2" type="ORF">ACFO0A_13865</name>
</gene>
<comment type="caution">
    <text evidence="2">The sequence shown here is derived from an EMBL/GenBank/DDBJ whole genome shotgun (WGS) entry which is preliminary data.</text>
</comment>
<dbReference type="Proteomes" id="UP001595828">
    <property type="component" value="Unassembled WGS sequence"/>
</dbReference>
<evidence type="ECO:0000313" key="3">
    <source>
        <dbReference type="Proteomes" id="UP001595828"/>
    </source>
</evidence>
<sequence>MSDSHSQIPGRFRDPPACLEGHPRLDAKVVFNAVESGQLRCIWRWEDGERFAHCDVDPRDDGSLLLFTECIRLAGGEEGPICVSTAKARNYDDSRRFSLFVCPACERTCRHLVFQAGHWTCDGCSGLHYRSQRIGSAAAAHEKVAALAELVGCGRPRGMHNRRYEALREELERARAKLRPIAAHAPREYLARLSQQWLDPRNDYEDQEAQRAEADRRSAFNVATRRKNPPDPTFDPDAFGGLETDSYWIDV</sequence>
<organism evidence="2 3">
    <name type="scientific">Novosphingobium tardum</name>
    <dbReference type="NCBI Taxonomy" id="1538021"/>
    <lineage>
        <taxon>Bacteria</taxon>
        <taxon>Pseudomonadati</taxon>
        <taxon>Pseudomonadota</taxon>
        <taxon>Alphaproteobacteria</taxon>
        <taxon>Sphingomonadales</taxon>
        <taxon>Sphingomonadaceae</taxon>
        <taxon>Novosphingobium</taxon>
    </lineage>
</organism>
<evidence type="ECO:0000313" key="2">
    <source>
        <dbReference type="EMBL" id="MFC4296142.1"/>
    </source>
</evidence>
<dbReference type="RefSeq" id="WP_379539592.1">
    <property type="nucleotide sequence ID" value="NZ_JBHSDR010000006.1"/>
</dbReference>
<feature type="region of interest" description="Disordered" evidence="1">
    <location>
        <begin position="204"/>
        <end position="239"/>
    </location>
</feature>
<protein>
    <submittedName>
        <fullName evidence="2">Uncharacterized protein</fullName>
    </submittedName>
</protein>
<name>A0ABV8RS79_9SPHN</name>
<keyword evidence="3" id="KW-1185">Reference proteome</keyword>
<proteinExistence type="predicted"/>
<feature type="compositionally biased region" description="Basic and acidic residues" evidence="1">
    <location>
        <begin position="204"/>
        <end position="218"/>
    </location>
</feature>
<accession>A0ABV8RS79</accession>
<evidence type="ECO:0000256" key="1">
    <source>
        <dbReference type="SAM" id="MobiDB-lite"/>
    </source>
</evidence>